<dbReference type="Pfam" id="PF00144">
    <property type="entry name" value="Beta-lactamase"/>
    <property type="match status" value="1"/>
</dbReference>
<dbReference type="EMBL" id="AZHW01000523">
    <property type="protein sequence ID" value="ETW98748.1"/>
    <property type="molecule type" value="Genomic_DNA"/>
</dbReference>
<dbReference type="Proteomes" id="UP000019141">
    <property type="component" value="Unassembled WGS sequence"/>
</dbReference>
<proteinExistence type="predicted"/>
<sequence length="367" mass="41615">MPGTQTDVYFPPKGDWQRVSPEQVGMHPERLQAAVAHAQSIETLWTHDLDRPVSESVMMQEPAPYNEKIGPLKPRGGQSGIIVKNGYIVAEWGTPDRVDMTFSATKSYLSLCLGLAYDQGLIPNFQAPVRELVQDGGFEPPQNDRITWHMLFQQTSEWSGELWGKPDWLDHQRFTEHKGTKRDMKVPGTYWEYNDVRVNRASLALLRVLRQPLPEVIKTHIMDPIGCSDRWQWHGYRNSTVSIDGRDMVSVSGGGHWGGGLFIDCYDHARVGYLLLHRGQWQGRQLISEAYLDQALAPCRENPSYGYMFWLNGPQERAPSAPASSFFLVGAGANLVWIDPEHDLVTVLRWVQSDRADEVYAKILEAL</sequence>
<evidence type="ECO:0000259" key="2">
    <source>
        <dbReference type="Pfam" id="PF00144"/>
    </source>
</evidence>
<dbReference type="InterPro" id="IPR012338">
    <property type="entry name" value="Beta-lactam/transpept-like"/>
</dbReference>
<reference evidence="3 4" key="1">
    <citation type="journal article" date="2014" name="Nature">
        <title>An environmental bacterial taxon with a large and distinct metabolic repertoire.</title>
        <authorList>
            <person name="Wilson M.C."/>
            <person name="Mori T."/>
            <person name="Ruckert C."/>
            <person name="Uria A.R."/>
            <person name="Helf M.J."/>
            <person name="Takada K."/>
            <person name="Gernert C."/>
            <person name="Steffens U.A."/>
            <person name="Heycke N."/>
            <person name="Schmitt S."/>
            <person name="Rinke C."/>
            <person name="Helfrich E.J."/>
            <person name="Brachmann A.O."/>
            <person name="Gurgui C."/>
            <person name="Wakimoto T."/>
            <person name="Kracht M."/>
            <person name="Crusemann M."/>
            <person name="Hentschel U."/>
            <person name="Abe I."/>
            <person name="Matsunaga S."/>
            <person name="Kalinowski J."/>
            <person name="Takeyama H."/>
            <person name="Piel J."/>
        </authorList>
    </citation>
    <scope>NUCLEOTIDE SEQUENCE [LARGE SCALE GENOMIC DNA]</scope>
    <source>
        <strain evidence="4">TSY1</strain>
    </source>
</reference>
<dbReference type="SUPFAM" id="SSF56601">
    <property type="entry name" value="beta-lactamase/transpeptidase-like"/>
    <property type="match status" value="1"/>
</dbReference>
<dbReference type="Gene3D" id="3.40.710.10">
    <property type="entry name" value="DD-peptidase/beta-lactamase superfamily"/>
    <property type="match status" value="1"/>
</dbReference>
<dbReference type="PANTHER" id="PTHR43283">
    <property type="entry name" value="BETA-LACTAMASE-RELATED"/>
    <property type="match status" value="1"/>
</dbReference>
<keyword evidence="1" id="KW-0378">Hydrolase</keyword>
<evidence type="ECO:0000313" key="4">
    <source>
        <dbReference type="Proteomes" id="UP000019141"/>
    </source>
</evidence>
<dbReference type="AlphaFoldDB" id="W4LKX4"/>
<dbReference type="InterPro" id="IPR050789">
    <property type="entry name" value="Diverse_Enzym_Activities"/>
</dbReference>
<dbReference type="HOGENOM" id="CLU_059724_0_0_7"/>
<comment type="caution">
    <text evidence="3">The sequence shown here is derived from an EMBL/GenBank/DDBJ whole genome shotgun (WGS) entry which is preliminary data.</text>
</comment>
<protein>
    <submittedName>
        <fullName evidence="3">Beta-lactamase</fullName>
    </submittedName>
</protein>
<keyword evidence="4" id="KW-1185">Reference proteome</keyword>
<dbReference type="GO" id="GO:0016787">
    <property type="term" value="F:hydrolase activity"/>
    <property type="evidence" value="ECO:0007669"/>
    <property type="project" value="UniProtKB-KW"/>
</dbReference>
<feature type="domain" description="Beta-lactamase-related" evidence="2">
    <location>
        <begin position="86"/>
        <end position="348"/>
    </location>
</feature>
<name>W4LKX4_ENTF1</name>
<gene>
    <name evidence="3" type="ORF">ETSY1_17515</name>
</gene>
<organism evidence="3 4">
    <name type="scientific">Entotheonella factor</name>
    <dbReference type="NCBI Taxonomy" id="1429438"/>
    <lineage>
        <taxon>Bacteria</taxon>
        <taxon>Pseudomonadati</taxon>
        <taxon>Nitrospinota/Tectimicrobiota group</taxon>
        <taxon>Candidatus Tectimicrobiota</taxon>
        <taxon>Candidatus Entotheonellia</taxon>
        <taxon>Candidatus Entotheonellales</taxon>
        <taxon>Candidatus Entotheonellaceae</taxon>
        <taxon>Candidatus Entotheonella</taxon>
    </lineage>
</organism>
<evidence type="ECO:0000256" key="1">
    <source>
        <dbReference type="ARBA" id="ARBA00022801"/>
    </source>
</evidence>
<dbReference type="PATRIC" id="fig|1429438.4.peg.3432"/>
<evidence type="ECO:0000313" key="3">
    <source>
        <dbReference type="EMBL" id="ETW98748.1"/>
    </source>
</evidence>
<accession>W4LKX4</accession>
<dbReference type="PANTHER" id="PTHR43283:SF11">
    <property type="entry name" value="BETA-LACTAMASE-RELATED DOMAIN-CONTAINING PROTEIN"/>
    <property type="match status" value="1"/>
</dbReference>
<dbReference type="InterPro" id="IPR001466">
    <property type="entry name" value="Beta-lactam-related"/>
</dbReference>